<dbReference type="STRING" id="683960.A0A1E3P1E8"/>
<evidence type="ECO:0000313" key="7">
    <source>
        <dbReference type="Proteomes" id="UP000094112"/>
    </source>
</evidence>
<protein>
    <submittedName>
        <fullName evidence="6">Uncharacterized protein</fullName>
    </submittedName>
</protein>
<dbReference type="InterPro" id="IPR001680">
    <property type="entry name" value="WD40_rpt"/>
</dbReference>
<dbReference type="GO" id="GO:0048188">
    <property type="term" value="C:Set1C/COMPASS complex"/>
    <property type="evidence" value="ECO:0007669"/>
    <property type="project" value="InterPro"/>
</dbReference>
<gene>
    <name evidence="6" type="ORF">WICANDRAFT_32051</name>
</gene>
<evidence type="ECO:0000256" key="4">
    <source>
        <dbReference type="ARBA" id="ARBA00023242"/>
    </source>
</evidence>
<organism evidence="6 7">
    <name type="scientific">Wickerhamomyces anomalus (strain ATCC 58044 / CBS 1984 / NCYC 433 / NRRL Y-366-8)</name>
    <name type="common">Yeast</name>
    <name type="synonym">Hansenula anomala</name>
    <dbReference type="NCBI Taxonomy" id="683960"/>
    <lineage>
        <taxon>Eukaryota</taxon>
        <taxon>Fungi</taxon>
        <taxon>Dikarya</taxon>
        <taxon>Ascomycota</taxon>
        <taxon>Saccharomycotina</taxon>
        <taxon>Saccharomycetes</taxon>
        <taxon>Phaffomycetales</taxon>
        <taxon>Wickerhamomycetaceae</taxon>
        <taxon>Wickerhamomyces</taxon>
    </lineage>
</organism>
<evidence type="ECO:0000256" key="2">
    <source>
        <dbReference type="ARBA" id="ARBA00022574"/>
    </source>
</evidence>
<dbReference type="GeneID" id="30199161"/>
<dbReference type="InterPro" id="IPR037850">
    <property type="entry name" value="RBBP5/Swd1"/>
</dbReference>
<dbReference type="PANTHER" id="PTHR44040:SF1">
    <property type="entry name" value="RETINOBLASTOMA-BINDING PROTEIN 5"/>
    <property type="match status" value="1"/>
</dbReference>
<evidence type="ECO:0000256" key="3">
    <source>
        <dbReference type="ARBA" id="ARBA00022737"/>
    </source>
</evidence>
<dbReference type="SUPFAM" id="SSF50978">
    <property type="entry name" value="WD40 repeat-like"/>
    <property type="match status" value="1"/>
</dbReference>
<dbReference type="EMBL" id="KV454211">
    <property type="protein sequence ID" value="ODQ59163.1"/>
    <property type="molecule type" value="Genomic_DNA"/>
</dbReference>
<dbReference type="InterPro" id="IPR015943">
    <property type="entry name" value="WD40/YVTN_repeat-like_dom_sf"/>
</dbReference>
<dbReference type="PROSITE" id="PS00678">
    <property type="entry name" value="WD_REPEATS_1"/>
    <property type="match status" value="1"/>
</dbReference>
<keyword evidence="2 5" id="KW-0853">WD repeat</keyword>
<proteinExistence type="predicted"/>
<accession>A0A1E3P1E8</accession>
<dbReference type="PROSITE" id="PS50294">
    <property type="entry name" value="WD_REPEATS_REGION"/>
    <property type="match status" value="1"/>
</dbReference>
<dbReference type="Proteomes" id="UP000094112">
    <property type="component" value="Unassembled WGS sequence"/>
</dbReference>
<dbReference type="PANTHER" id="PTHR44040">
    <property type="entry name" value="RETINOBLASTOMA-BINDING PROTEIN 5"/>
    <property type="match status" value="1"/>
</dbReference>
<keyword evidence="4" id="KW-0539">Nucleus</keyword>
<dbReference type="InterPro" id="IPR019775">
    <property type="entry name" value="WD40_repeat_CS"/>
</dbReference>
<comment type="subcellular location">
    <subcellularLocation>
        <location evidence="1">Nucleus</location>
    </subcellularLocation>
</comment>
<dbReference type="RefSeq" id="XP_019038370.1">
    <property type="nucleotide sequence ID" value="XM_019181915.1"/>
</dbReference>
<dbReference type="AlphaFoldDB" id="A0A1E3P1E8"/>
<reference evidence="6 7" key="1">
    <citation type="journal article" date="2016" name="Proc. Natl. Acad. Sci. U.S.A.">
        <title>Comparative genomics of biotechnologically important yeasts.</title>
        <authorList>
            <person name="Riley R."/>
            <person name="Haridas S."/>
            <person name="Wolfe K.H."/>
            <person name="Lopes M.R."/>
            <person name="Hittinger C.T."/>
            <person name="Goeker M."/>
            <person name="Salamov A.A."/>
            <person name="Wisecaver J.H."/>
            <person name="Long T.M."/>
            <person name="Calvey C.H."/>
            <person name="Aerts A.L."/>
            <person name="Barry K.W."/>
            <person name="Choi C."/>
            <person name="Clum A."/>
            <person name="Coughlan A.Y."/>
            <person name="Deshpande S."/>
            <person name="Douglass A.P."/>
            <person name="Hanson S.J."/>
            <person name="Klenk H.-P."/>
            <person name="LaButti K.M."/>
            <person name="Lapidus A."/>
            <person name="Lindquist E.A."/>
            <person name="Lipzen A.M."/>
            <person name="Meier-Kolthoff J.P."/>
            <person name="Ohm R.A."/>
            <person name="Otillar R.P."/>
            <person name="Pangilinan J.L."/>
            <person name="Peng Y."/>
            <person name="Rokas A."/>
            <person name="Rosa C.A."/>
            <person name="Scheuner C."/>
            <person name="Sibirny A.A."/>
            <person name="Slot J.C."/>
            <person name="Stielow J.B."/>
            <person name="Sun H."/>
            <person name="Kurtzman C.P."/>
            <person name="Blackwell M."/>
            <person name="Grigoriev I.V."/>
            <person name="Jeffries T.W."/>
        </authorList>
    </citation>
    <scope>NUCLEOTIDE SEQUENCE [LARGE SCALE GENOMIC DNA]</scope>
    <source>
        <strain evidence="7">ATCC 58044 / CBS 1984 / NCYC 433 / NRRL Y-366-8</strain>
    </source>
</reference>
<dbReference type="Pfam" id="PF00400">
    <property type="entry name" value="WD40"/>
    <property type="match status" value="1"/>
</dbReference>
<feature type="repeat" description="WD" evidence="5">
    <location>
        <begin position="63"/>
        <end position="104"/>
    </location>
</feature>
<dbReference type="PROSITE" id="PS50082">
    <property type="entry name" value="WD_REPEATS_2"/>
    <property type="match status" value="1"/>
</dbReference>
<evidence type="ECO:0000256" key="5">
    <source>
        <dbReference type="PROSITE-ProRule" id="PRU00221"/>
    </source>
</evidence>
<dbReference type="Gene3D" id="2.130.10.10">
    <property type="entry name" value="YVTN repeat-like/Quinoprotein amine dehydrogenase"/>
    <property type="match status" value="2"/>
</dbReference>
<sequence length="399" mass="45517">MNLSLLDPFAVLKEFPETLTNTLSFGHSVFIKYNDTGDYLASGLSSGTILIIDNDTKNVIMKLKGHIRSIQSLSWSKCGRYLLSASRDWKCLLWDLKFNKIIRKFNFNGPIWNAELNPNDLSEIVISLYDDTPKFINNNEVKELDDSKTLVTIFHPDGELIFTGTNKGLIKIISRTSLKVLFEEKISNSSIKNIIISSNGRKMAVNSSDRIIRQISLPDFSTDPQLWELETEHKYQDVVNRLQWNSILFNSNSEYLIASAFGSAHVIYMWETSMGSLVKILEGPKEELVDIEWNFKKCIIGATGIDSGTIYLWTLVIPQKWSALAPDFVEIEENINYEEKEDEFDIVPEDEINQKQLNAEDEYIDILTKDKSDARGYDLKSTFVITIDYEGIDLSDGDD</sequence>
<dbReference type="InterPro" id="IPR036322">
    <property type="entry name" value="WD40_repeat_dom_sf"/>
</dbReference>
<keyword evidence="7" id="KW-1185">Reference proteome</keyword>
<evidence type="ECO:0000256" key="1">
    <source>
        <dbReference type="ARBA" id="ARBA00004123"/>
    </source>
</evidence>
<dbReference type="SMART" id="SM00320">
    <property type="entry name" value="WD40"/>
    <property type="match status" value="5"/>
</dbReference>
<dbReference type="OrthoDB" id="196858at2759"/>
<evidence type="ECO:0000313" key="6">
    <source>
        <dbReference type="EMBL" id="ODQ59163.1"/>
    </source>
</evidence>
<keyword evidence="3" id="KW-0677">Repeat</keyword>
<name>A0A1E3P1E8_WICAA</name>